<dbReference type="EMBL" id="VIFY01000187">
    <property type="protein sequence ID" value="TQB68834.1"/>
    <property type="molecule type" value="Genomic_DNA"/>
</dbReference>
<dbReference type="STRING" id="5098.A0A507QNY7"/>
<feature type="compositionally biased region" description="Polar residues" evidence="1">
    <location>
        <begin position="228"/>
        <end position="240"/>
    </location>
</feature>
<organism evidence="2 3">
    <name type="scientific">Monascus purpureus</name>
    <name type="common">Red mold</name>
    <name type="synonym">Monascus anka</name>
    <dbReference type="NCBI Taxonomy" id="5098"/>
    <lineage>
        <taxon>Eukaryota</taxon>
        <taxon>Fungi</taxon>
        <taxon>Dikarya</taxon>
        <taxon>Ascomycota</taxon>
        <taxon>Pezizomycotina</taxon>
        <taxon>Eurotiomycetes</taxon>
        <taxon>Eurotiomycetidae</taxon>
        <taxon>Eurotiales</taxon>
        <taxon>Aspergillaceae</taxon>
        <taxon>Monascus</taxon>
    </lineage>
</organism>
<dbReference type="InterPro" id="IPR029005">
    <property type="entry name" value="LIM-bd/SEUSS"/>
</dbReference>
<evidence type="ECO:0008006" key="4">
    <source>
        <dbReference type="Google" id="ProtNLM"/>
    </source>
</evidence>
<protein>
    <recommendedName>
        <fullName evidence="4">LIM-domain binding protein-domain-containing protein</fullName>
    </recommendedName>
</protein>
<feature type="region of interest" description="Disordered" evidence="1">
    <location>
        <begin position="703"/>
        <end position="766"/>
    </location>
</feature>
<reference evidence="2 3" key="1">
    <citation type="submission" date="2019-06" db="EMBL/GenBank/DDBJ databases">
        <title>Wine fermentation using esterase from Monascus purpureus.</title>
        <authorList>
            <person name="Geng C."/>
            <person name="Zhang Y."/>
        </authorList>
    </citation>
    <scope>NUCLEOTIDE SEQUENCE [LARGE SCALE GENOMIC DNA]</scope>
    <source>
        <strain evidence="2">HQ1</strain>
    </source>
</reference>
<feature type="compositionally biased region" description="Low complexity" evidence="1">
    <location>
        <begin position="320"/>
        <end position="359"/>
    </location>
</feature>
<dbReference type="PANTHER" id="PTHR10378">
    <property type="entry name" value="LIM DOMAIN-BINDING PROTEIN"/>
    <property type="match status" value="1"/>
</dbReference>
<comment type="caution">
    <text evidence="2">The sequence shown here is derived from an EMBL/GenBank/DDBJ whole genome shotgun (WGS) entry which is preliminary data.</text>
</comment>
<feature type="compositionally biased region" description="Polar residues" evidence="1">
    <location>
        <begin position="360"/>
        <end position="372"/>
    </location>
</feature>
<keyword evidence="3" id="KW-1185">Reference proteome</keyword>
<gene>
    <name evidence="2" type="ORF">MPDQ_002705</name>
</gene>
<proteinExistence type="predicted"/>
<accession>A0A507QNY7</accession>
<dbReference type="Pfam" id="PF01803">
    <property type="entry name" value="LIM_bind"/>
    <property type="match status" value="1"/>
</dbReference>
<feature type="compositionally biased region" description="Pro residues" evidence="1">
    <location>
        <begin position="1"/>
        <end position="23"/>
    </location>
</feature>
<evidence type="ECO:0000256" key="1">
    <source>
        <dbReference type="SAM" id="MobiDB-lite"/>
    </source>
</evidence>
<feature type="compositionally biased region" description="Low complexity" evidence="1">
    <location>
        <begin position="56"/>
        <end position="66"/>
    </location>
</feature>
<dbReference type="AlphaFoldDB" id="A0A507QNY7"/>
<feature type="compositionally biased region" description="Low complexity" evidence="1">
    <location>
        <begin position="201"/>
        <end position="227"/>
    </location>
</feature>
<feature type="compositionally biased region" description="Low complexity" evidence="1">
    <location>
        <begin position="24"/>
        <end position="37"/>
    </location>
</feature>
<sequence length="766" mass="83317">MAQQPFPAPQGIPQHPGLPPHPMGPGHHPNAAPPGGMVQQMHPGVSAPGGPHVSQAGPMLGMPPGAGTTGPGGPMANAHALSHLGPAQAHLFQQPQFAQTFANNPQLLQQHQQQQFLKQRMMFQQQAAQQHGIPVSLPNGGQGLNAAQIAMQANPGMRPMMHLQQMPHGQAQSIQQQHQQQQQLFAMQQAQAQAQQAQQAHQAQQVQPVPQVQPVQQPNAAGQPGQHTPQQRAAVQSQNVHESHSVTPQPQPGPPPQGGNTPQQQSNQSQQPPSSQPQQQQVGTPQPHLTPNLQQPHLPQAPQAAQQQQQQHHHHHQQHQHQQPQSQPQQPQLLQGQPQPQSQQPQHQGQQQNQQHQQQMSTQEAQMRVQQHQNPAALMMQQRMAMKGASILCLNAYAEHLGNFISRGEAEDLSYWNSFVEKFYSPNGVLRQGVYNHQSGSKQFEISTPALARYYLTQFTSGIRRIQMIVEGARERDSLNGGHIVESGRTSFVYWFTNNCHLFSKGTLRAYFDTSNKIEMLDVVVMEHNEYIPRNMLQAAESADQKQSPKVVKGTGKRAQQKLQQNPPSISVPESMVTADGVPTAVMGFLEVTETISQMQMLFQYSQQHPQLSPPEALRHLVNALQTQGPNIGFVPSPMNPAMQMQNQMPRGPNMNGPPQFGSPAVAHLGLPGVQGSPHIGGSAHASPAPGHLAAPIMVQQNPSNVTGTQGANPATSPHVTTNKRRRASTIKMEGDEGNGNAEMNGAAPKVKASPRTGGKRQKGTA</sequence>
<dbReference type="Proteomes" id="UP000319663">
    <property type="component" value="Unassembled WGS sequence"/>
</dbReference>
<feature type="compositionally biased region" description="Low complexity" evidence="1">
    <location>
        <begin position="258"/>
        <end position="310"/>
    </location>
</feature>
<feature type="compositionally biased region" description="Polar residues" evidence="1">
    <location>
        <begin position="703"/>
        <end position="721"/>
    </location>
</feature>
<feature type="region of interest" description="Disordered" evidence="1">
    <location>
        <begin position="1"/>
        <end position="80"/>
    </location>
</feature>
<feature type="region of interest" description="Disordered" evidence="1">
    <location>
        <begin position="201"/>
        <end position="372"/>
    </location>
</feature>
<name>A0A507QNY7_MONPU</name>
<evidence type="ECO:0000313" key="3">
    <source>
        <dbReference type="Proteomes" id="UP000319663"/>
    </source>
</evidence>
<evidence type="ECO:0000313" key="2">
    <source>
        <dbReference type="EMBL" id="TQB68834.1"/>
    </source>
</evidence>